<feature type="transmembrane region" description="Helical" evidence="9">
    <location>
        <begin position="165"/>
        <end position="184"/>
    </location>
</feature>
<dbReference type="CDD" id="cd06261">
    <property type="entry name" value="TM_PBP2"/>
    <property type="match status" value="1"/>
</dbReference>
<name>A0A4P6YFB4_9FLAO</name>
<keyword evidence="5 9" id="KW-1003">Cell membrane</keyword>
<dbReference type="PANTHER" id="PTHR43470">
    <property type="entry name" value="PHOSPHATE TRANSPORT SYSTEM PERMEASE PROTEIN PSTA-RELATED"/>
    <property type="match status" value="1"/>
</dbReference>
<feature type="domain" description="ABC transmembrane type-1" evidence="10">
    <location>
        <begin position="79"/>
        <end position="302"/>
    </location>
</feature>
<dbReference type="InterPro" id="IPR005672">
    <property type="entry name" value="Phosphate_PstA"/>
</dbReference>
<dbReference type="Proteomes" id="UP000291124">
    <property type="component" value="Chromosome"/>
</dbReference>
<dbReference type="RefSeq" id="WP_133277101.1">
    <property type="nucleotide sequence ID" value="NZ_CP037933.1"/>
</dbReference>
<evidence type="ECO:0000256" key="7">
    <source>
        <dbReference type="ARBA" id="ARBA00022989"/>
    </source>
</evidence>
<proteinExistence type="inferred from homology"/>
<sequence>MKKSKTLSENPFSKSKVKGDGIKEKAVVGLTQLAVILIIAILFIILGIIIYQGREKFSWEFISSFPTDGMTKGGIFPALIGTFILVIVMSIAAVPFGTITALYLTEYAHEKSKFAAAVRFSIRTLAVVPSIIFGLFGLGFFIQFIGTGMDSTFNGGELRWGQPNILWASLTMALLTLPVIIVSVEEALKTIPRELREASLALGATKWQTIRKVVLPGSISGIMTGTILAVSRGAGEVAPILFTGAAYYLATLPGSLSDQFMNLGYHVYIMSTQSSDVEKTMPIQFATTLVLLMLTLSLNLVAVVIRSRIRRKAK</sequence>
<evidence type="ECO:0000256" key="3">
    <source>
        <dbReference type="ARBA" id="ARBA00016864"/>
    </source>
</evidence>
<keyword evidence="6 9" id="KW-0812">Transmembrane</keyword>
<dbReference type="GO" id="GO:0035435">
    <property type="term" value="P:phosphate ion transmembrane transport"/>
    <property type="evidence" value="ECO:0007669"/>
    <property type="project" value="InterPro"/>
</dbReference>
<dbReference type="InterPro" id="IPR000515">
    <property type="entry name" value="MetI-like"/>
</dbReference>
<dbReference type="OrthoDB" id="9807065at2"/>
<gene>
    <name evidence="11" type="primary">pstA</name>
    <name evidence="11" type="ORF">E1750_12505</name>
</gene>
<dbReference type="Gene3D" id="1.10.3720.10">
    <property type="entry name" value="MetI-like"/>
    <property type="match status" value="1"/>
</dbReference>
<dbReference type="NCBIfam" id="TIGR00974">
    <property type="entry name" value="3a0107s02c"/>
    <property type="match status" value="1"/>
</dbReference>
<dbReference type="GO" id="GO:0005315">
    <property type="term" value="F:phosphate transmembrane transporter activity"/>
    <property type="evidence" value="ECO:0007669"/>
    <property type="project" value="InterPro"/>
</dbReference>
<dbReference type="InterPro" id="IPR035906">
    <property type="entry name" value="MetI-like_sf"/>
</dbReference>
<dbReference type="Pfam" id="PF00528">
    <property type="entry name" value="BPD_transp_1"/>
    <property type="match status" value="1"/>
</dbReference>
<dbReference type="SUPFAM" id="SSF161098">
    <property type="entry name" value="MetI-like"/>
    <property type="match status" value="1"/>
</dbReference>
<feature type="transmembrane region" description="Helical" evidence="9">
    <location>
        <begin position="75"/>
        <end position="104"/>
    </location>
</feature>
<evidence type="ECO:0000259" key="10">
    <source>
        <dbReference type="PROSITE" id="PS50928"/>
    </source>
</evidence>
<dbReference type="KEGG" id="fnk:E1750_12505"/>
<evidence type="ECO:0000256" key="9">
    <source>
        <dbReference type="RuleBase" id="RU363043"/>
    </source>
</evidence>
<keyword evidence="7 9" id="KW-1133">Transmembrane helix</keyword>
<evidence type="ECO:0000256" key="5">
    <source>
        <dbReference type="ARBA" id="ARBA00022475"/>
    </source>
</evidence>
<evidence type="ECO:0000256" key="6">
    <source>
        <dbReference type="ARBA" id="ARBA00022692"/>
    </source>
</evidence>
<evidence type="ECO:0000256" key="8">
    <source>
        <dbReference type="ARBA" id="ARBA00023136"/>
    </source>
</evidence>
<comment type="subcellular location">
    <subcellularLocation>
        <location evidence="1 9">Cell membrane</location>
        <topology evidence="1 9">Multi-pass membrane protein</topology>
    </subcellularLocation>
</comment>
<dbReference type="GO" id="GO:0005886">
    <property type="term" value="C:plasma membrane"/>
    <property type="evidence" value="ECO:0007669"/>
    <property type="project" value="UniProtKB-SubCell"/>
</dbReference>
<dbReference type="PANTHER" id="PTHR43470:SF3">
    <property type="entry name" value="PHOSPHATE TRANSPORT SYSTEM PERMEASE PROTEIN PSTA-RELATED"/>
    <property type="match status" value="1"/>
</dbReference>
<evidence type="ECO:0000313" key="12">
    <source>
        <dbReference type="Proteomes" id="UP000291124"/>
    </source>
</evidence>
<accession>A0A4P6YFB4</accession>
<reference evidence="12" key="1">
    <citation type="submission" date="2019-03" db="EMBL/GenBank/DDBJ databases">
        <title>Flavobacterium sp.</title>
        <authorList>
            <person name="Kim H."/>
        </authorList>
    </citation>
    <scope>NUCLEOTIDE SEQUENCE [LARGE SCALE GENOMIC DNA]</scope>
    <source>
        <strain evidence="12">GS13</strain>
    </source>
</reference>
<keyword evidence="12" id="KW-1185">Reference proteome</keyword>
<dbReference type="PROSITE" id="PS50928">
    <property type="entry name" value="ABC_TM1"/>
    <property type="match status" value="1"/>
</dbReference>
<dbReference type="AlphaFoldDB" id="A0A4P6YFB4"/>
<keyword evidence="4" id="KW-0813">Transport</keyword>
<keyword evidence="8 9" id="KW-0472">Membrane</keyword>
<comment type="similarity">
    <text evidence="2 9">Belongs to the binding-protein-dependent transport system permease family. CysTW subfamily.</text>
</comment>
<evidence type="ECO:0000256" key="2">
    <source>
        <dbReference type="ARBA" id="ARBA00007069"/>
    </source>
</evidence>
<protein>
    <recommendedName>
        <fullName evidence="3 9">Phosphate transport system permease protein PstA</fullName>
    </recommendedName>
</protein>
<feature type="transmembrane region" description="Helical" evidence="9">
    <location>
        <begin position="283"/>
        <end position="305"/>
    </location>
</feature>
<feature type="transmembrane region" description="Helical" evidence="9">
    <location>
        <begin position="213"/>
        <end position="231"/>
    </location>
</feature>
<feature type="transmembrane region" description="Helical" evidence="9">
    <location>
        <begin position="125"/>
        <end position="145"/>
    </location>
</feature>
<evidence type="ECO:0000313" key="11">
    <source>
        <dbReference type="EMBL" id="QBN19584.1"/>
    </source>
</evidence>
<evidence type="ECO:0000256" key="1">
    <source>
        <dbReference type="ARBA" id="ARBA00004651"/>
    </source>
</evidence>
<dbReference type="EMBL" id="CP037933">
    <property type="protein sequence ID" value="QBN19584.1"/>
    <property type="molecule type" value="Genomic_DNA"/>
</dbReference>
<evidence type="ECO:0000256" key="4">
    <source>
        <dbReference type="ARBA" id="ARBA00022448"/>
    </source>
</evidence>
<organism evidence="11 12">
    <name type="scientific">Flavobacterium nackdongense</name>
    <dbReference type="NCBI Taxonomy" id="2547394"/>
    <lineage>
        <taxon>Bacteria</taxon>
        <taxon>Pseudomonadati</taxon>
        <taxon>Bacteroidota</taxon>
        <taxon>Flavobacteriia</taxon>
        <taxon>Flavobacteriales</taxon>
        <taxon>Flavobacteriaceae</taxon>
        <taxon>Flavobacterium</taxon>
    </lineage>
</organism>
<feature type="transmembrane region" description="Helical" evidence="9">
    <location>
        <begin position="26"/>
        <end position="51"/>
    </location>
</feature>